<dbReference type="OrthoDB" id="219295at2"/>
<reference evidence="2" key="1">
    <citation type="submission" date="2015-05" db="EMBL/GenBank/DDBJ databases">
        <title>Permanent draft genome of Rhodopirellula islandicus K833.</title>
        <authorList>
            <person name="Kizina J."/>
            <person name="Richter M."/>
            <person name="Glockner F.O."/>
            <person name="Harder J."/>
        </authorList>
    </citation>
    <scope>NUCLEOTIDE SEQUENCE [LARGE SCALE GENOMIC DNA]</scope>
    <source>
        <strain evidence="2">K833</strain>
    </source>
</reference>
<keyword evidence="3" id="KW-1185">Reference proteome</keyword>
<dbReference type="STRING" id="595434.RISK_005340"/>
<proteinExistence type="predicted"/>
<accession>A0A0J1E9Y1</accession>
<protein>
    <submittedName>
        <fullName evidence="2">Uncharacterized protein</fullName>
    </submittedName>
</protein>
<dbReference type="PATRIC" id="fig|595434.4.peg.5074"/>
<name>A0A0J1E9Y1_RHOIS</name>
<evidence type="ECO:0000256" key="1">
    <source>
        <dbReference type="SAM" id="MobiDB-lite"/>
    </source>
</evidence>
<organism evidence="2 3">
    <name type="scientific">Rhodopirellula islandica</name>
    <dbReference type="NCBI Taxonomy" id="595434"/>
    <lineage>
        <taxon>Bacteria</taxon>
        <taxon>Pseudomonadati</taxon>
        <taxon>Planctomycetota</taxon>
        <taxon>Planctomycetia</taxon>
        <taxon>Pirellulales</taxon>
        <taxon>Pirellulaceae</taxon>
        <taxon>Rhodopirellula</taxon>
    </lineage>
</organism>
<dbReference type="EMBL" id="LECT01000044">
    <property type="protein sequence ID" value="KLU02274.1"/>
    <property type="molecule type" value="Genomic_DNA"/>
</dbReference>
<comment type="caution">
    <text evidence="2">The sequence shown here is derived from an EMBL/GenBank/DDBJ whole genome shotgun (WGS) entry which is preliminary data.</text>
</comment>
<gene>
    <name evidence="2" type="ORF">RISK_005340</name>
</gene>
<dbReference type="Proteomes" id="UP000036367">
    <property type="component" value="Unassembled WGS sequence"/>
</dbReference>
<dbReference type="AlphaFoldDB" id="A0A0J1E9Y1"/>
<feature type="region of interest" description="Disordered" evidence="1">
    <location>
        <begin position="666"/>
        <end position="692"/>
    </location>
</feature>
<sequence length="1138" mass="129412">MQPLENKRTKIQSGIARARLLLKRDLAWLPGYPMRMTKIEGAPENPCPWQSNSMTSENDSTSWSIDGEHLRRAQMTVTKLRHRFPRALPKIVDDADDWLRRIDFLLGLLKGFVHHGQTFGSDDVLQSGVLPARWTNLAGRMKSTHPQLASLLDAVTFQTLSDQRNCDLESLVWIELHAAELTLLSSVNREQPLQLPIRILTVRENLPSELLNVLVRCLTDPLICTCLWKRPDARLRQLCETTLKAAKQVEFVFPKDSSEESLAHLVTTTFLEVCADRPKQQRDRFGLLNQLLTPELVDVVAETQAKVVASEEELSKLLRRLQPRHGQDPQPDFSYRDLKRKVAATSEIDRVRITTITALGNCLQLQKTFSSTESRLWIDFLTGFPTDHVALSIRLIAKWCHSWNYKADHRRNFIRVIKLVSALIQRRGIPQSMLKHWYHHVDEKRAYNEFVVDTADELADQPKLEIRTVCLLEKVAYDLQMDIGSELISSLVEFAQATDNDDLSCSLIEHLTGKPDTTYTAIELRLAYHFGDSVEVISDVLLSLDNHSDLTELATQLKPLSDDQDLKRIIARRLADNDGKVLSRIAATTSILRNLKQPIPKCERFDQAAGWVNRYPSEFHSALESLGQAADDAPRIAESVLGKAFPSPEKLNQQIEALESKLAENAAKRNGTAQRDQPAEPADTAQPINEDRMRGRLANLRRRRMQVASVSTARCKKLIEKLRKRTELELLQQYAATSRSHAAAAMQRRFSLKTFPDEWLSPPFDRVLREINGLDNPMQDLGIRLLFETSERTTRNFDEEPRNVVFRQRMEATGVRMEPWLSDQVRQSATTADGFPYQLAFTRDVIDFLLMGFHFDTCLSPDSFNFFSTVANAVDLNKRVVYAKTDTGKVIGRCLFALNDSGEVLTYYRYSHNPRDGFAEAVDQFAEQLASQMQTSIATGGKVSKLVAKDWYDDGPWQTNSNWLGDDGLLARLTKDGGDASLLPVLLEEVGRDFLKRRVTELATNTRVREKPQFLQSLLDEFENELSVRHKFTIGVNVDSIAISHRLLSQLRWSEIVGLVNRHQCNECDVFHGIAEYSRVFRVLSDFHPTLALRAIRASRPSFIKDDTSDPNRTRRSALAHVHRLLGREHLAAKLSAK</sequence>
<evidence type="ECO:0000313" key="2">
    <source>
        <dbReference type="EMBL" id="KLU02274.1"/>
    </source>
</evidence>
<evidence type="ECO:0000313" key="3">
    <source>
        <dbReference type="Proteomes" id="UP000036367"/>
    </source>
</evidence>